<protein>
    <submittedName>
        <fullName evidence="3">Histone chaperone Rttp106-like protein</fullName>
    </submittedName>
</protein>
<feature type="compositionally biased region" description="Basic and acidic residues" evidence="1">
    <location>
        <begin position="532"/>
        <end position="541"/>
    </location>
</feature>
<dbReference type="GO" id="GO:0042393">
    <property type="term" value="F:histone binding"/>
    <property type="evidence" value="ECO:0007669"/>
    <property type="project" value="TreeGrafter"/>
</dbReference>
<evidence type="ECO:0000313" key="3">
    <source>
        <dbReference type="EMBL" id="RHW69724.1"/>
    </source>
</evidence>
<dbReference type="InterPro" id="IPR050454">
    <property type="entry name" value="RTT106/SSRP1_HistChap/FACT"/>
</dbReference>
<dbReference type="InterPro" id="IPR011993">
    <property type="entry name" value="PH-like_dom_sf"/>
</dbReference>
<dbReference type="EMBL" id="QSBY01000010">
    <property type="protein sequence ID" value="RHW69724.1"/>
    <property type="molecule type" value="Genomic_DNA"/>
</dbReference>
<dbReference type="Gene3D" id="2.30.29.150">
    <property type="match status" value="1"/>
</dbReference>
<gene>
    <name evidence="3" type="ORF">DPX39_100151100</name>
</gene>
<dbReference type="SMART" id="SM01287">
    <property type="entry name" value="Rtt106"/>
    <property type="match status" value="1"/>
</dbReference>
<dbReference type="GO" id="GO:0031491">
    <property type="term" value="F:nucleosome binding"/>
    <property type="evidence" value="ECO:0007669"/>
    <property type="project" value="TreeGrafter"/>
</dbReference>
<dbReference type="PANTHER" id="PTHR45849:SF1">
    <property type="entry name" value="FACT COMPLEX SUBUNIT SSRP1"/>
    <property type="match status" value="1"/>
</dbReference>
<dbReference type="SUPFAM" id="SSF50729">
    <property type="entry name" value="PH domain-like"/>
    <property type="match status" value="1"/>
</dbReference>
<dbReference type="Pfam" id="PF08512">
    <property type="entry name" value="Rttp106-like_middle"/>
    <property type="match status" value="1"/>
</dbReference>
<feature type="region of interest" description="Disordered" evidence="1">
    <location>
        <begin position="473"/>
        <end position="557"/>
    </location>
</feature>
<sequence length="557" mass="60904">MSSLAGVAAALAAPPVENWGQLSWIDDQHKGQSDVKQLKEEEDEGKKTVLQPVLKLLSLPKKQQQNSGAPANAAQKPIIQIPVSAISSVTATTKNDLSILLQPQASVTAVPGANVSLELTSVRFAIPNVCVGHERTEEAGREVLAEAQERLREHQRRVLGGNGAMGAGPGDQALMAMGGGRREDECVIAVFDDLTLSFPSGRFKLIVTNYTLLLEERKRAGGDGGIVTMVPLTDVVQLYLCDIPTSRNTSNKSVDAEDDTDFPQYVVVILRNPVKVRATTYNHIVITCPVGFILDEQHAWSCELKTQEEIDRVLSSLPHKQSAAKDATQQQAAKGDTFPPTITGRVSELLIRVLKTIAGVKALGGHNKDYQTRNGNSVLRCLYQSNEGLLYVLQSALLFLHRPATRISYGDIQRIEVDESERGSTTFQMTVYGNLGKRARGGADKVTIASLPITEKEALLTYLQSKVEVVRTGAALEDSDGDDDDDSGDGEDDESSDEEDSFDDDDDDDDEDEDDDDDDDGANRKKRKRSSSKGDESGKRRDKEHKHGRHKKHKKDH</sequence>
<dbReference type="Proteomes" id="UP000266743">
    <property type="component" value="Chromosome 10"/>
</dbReference>
<evidence type="ECO:0000259" key="2">
    <source>
        <dbReference type="SMART" id="SM01287"/>
    </source>
</evidence>
<reference evidence="3 4" key="1">
    <citation type="submission" date="2018-09" db="EMBL/GenBank/DDBJ databases">
        <title>whole genome sequence of T. equiperdum IVM-t1 strain.</title>
        <authorList>
            <person name="Suganuma K."/>
        </authorList>
    </citation>
    <scope>NUCLEOTIDE SEQUENCE [LARGE SCALE GENOMIC DNA]</scope>
    <source>
        <strain evidence="3 4">IVM-t1</strain>
    </source>
</reference>
<accession>A0A3L6KZE7</accession>
<proteinExistence type="predicted"/>
<dbReference type="GO" id="GO:0035101">
    <property type="term" value="C:FACT complex"/>
    <property type="evidence" value="ECO:0007669"/>
    <property type="project" value="TreeGrafter"/>
</dbReference>
<dbReference type="InterPro" id="IPR016024">
    <property type="entry name" value="ARM-type_fold"/>
</dbReference>
<dbReference type="Gene3D" id="2.30.29.30">
    <property type="entry name" value="Pleckstrin-homology domain (PH domain)/Phosphotyrosine-binding domain (PTB)"/>
    <property type="match status" value="1"/>
</dbReference>
<dbReference type="AlphaFoldDB" id="A0A3L6KZE7"/>
<comment type="caution">
    <text evidence="3">The sequence shown here is derived from an EMBL/GenBank/DDBJ whole genome shotgun (WGS) entry which is preliminary data.</text>
</comment>
<organism evidence="3 4">
    <name type="scientific">Trypanosoma brucei equiperdum</name>
    <dbReference type="NCBI Taxonomy" id="630700"/>
    <lineage>
        <taxon>Eukaryota</taxon>
        <taxon>Discoba</taxon>
        <taxon>Euglenozoa</taxon>
        <taxon>Kinetoplastea</taxon>
        <taxon>Metakinetoplastina</taxon>
        <taxon>Trypanosomatida</taxon>
        <taxon>Trypanosomatidae</taxon>
        <taxon>Trypanosoma</taxon>
    </lineage>
</organism>
<feature type="domain" description="Histone chaperone RTT106/FACT complex subunit SPT16-like middle" evidence="2">
    <location>
        <begin position="376"/>
        <end position="473"/>
    </location>
</feature>
<name>A0A3L6KZE7_9TRYP</name>
<feature type="compositionally biased region" description="Acidic residues" evidence="1">
    <location>
        <begin position="477"/>
        <end position="520"/>
    </location>
</feature>
<feature type="compositionally biased region" description="Basic residues" evidence="1">
    <location>
        <begin position="542"/>
        <end position="557"/>
    </location>
</feature>
<evidence type="ECO:0000313" key="4">
    <source>
        <dbReference type="Proteomes" id="UP000266743"/>
    </source>
</evidence>
<evidence type="ECO:0000256" key="1">
    <source>
        <dbReference type="SAM" id="MobiDB-lite"/>
    </source>
</evidence>
<dbReference type="PANTHER" id="PTHR45849">
    <property type="entry name" value="FACT COMPLEX SUBUNIT SSRP1"/>
    <property type="match status" value="1"/>
</dbReference>
<dbReference type="SUPFAM" id="SSF48371">
    <property type="entry name" value="ARM repeat"/>
    <property type="match status" value="1"/>
</dbReference>
<dbReference type="InterPro" id="IPR013719">
    <property type="entry name" value="RTT106/SPT16-like_middle_dom"/>
</dbReference>